<reference evidence="5" key="2">
    <citation type="submission" date="2022-08" db="EMBL/GenBank/DDBJ databases">
        <authorList>
            <person name="Dong C."/>
        </authorList>
    </citation>
    <scope>NUCLEOTIDE SEQUENCE</scope>
    <source>
        <strain evidence="5">59MF3M-4</strain>
    </source>
</reference>
<dbReference type="InterPro" id="IPR039430">
    <property type="entry name" value="Thymidylate_kin-like_dom"/>
</dbReference>
<dbReference type="RefSeq" id="WP_260975179.1">
    <property type="nucleotide sequence ID" value="NZ_JAOANI010000012.1"/>
</dbReference>
<protein>
    <submittedName>
        <fullName evidence="5">AAA family ATPase</fullName>
    </submittedName>
</protein>
<dbReference type="Proteomes" id="UP001147830">
    <property type="component" value="Unassembled WGS sequence"/>
</dbReference>
<dbReference type="InterPro" id="IPR027417">
    <property type="entry name" value="P-loop_NTPase"/>
</dbReference>
<evidence type="ECO:0000313" key="6">
    <source>
        <dbReference type="Proteomes" id="UP001147830"/>
    </source>
</evidence>
<dbReference type="Pfam" id="PF02223">
    <property type="entry name" value="Thymidylate_kin"/>
    <property type="match status" value="1"/>
</dbReference>
<organism evidence="5 6">
    <name type="scientific">Thalassolituus pacificus</name>
    <dbReference type="NCBI Taxonomy" id="2975440"/>
    <lineage>
        <taxon>Bacteria</taxon>
        <taxon>Pseudomonadati</taxon>
        <taxon>Pseudomonadota</taxon>
        <taxon>Gammaproteobacteria</taxon>
        <taxon>Oceanospirillales</taxon>
        <taxon>Oceanospirillaceae</taxon>
        <taxon>Thalassolituus</taxon>
    </lineage>
</organism>
<evidence type="ECO:0000313" key="5">
    <source>
        <dbReference type="EMBL" id="MCT7358260.1"/>
    </source>
</evidence>
<evidence type="ECO:0000259" key="4">
    <source>
        <dbReference type="Pfam" id="PF02223"/>
    </source>
</evidence>
<dbReference type="GO" id="GO:0004798">
    <property type="term" value="F:dTMP kinase activity"/>
    <property type="evidence" value="ECO:0007669"/>
    <property type="project" value="TreeGrafter"/>
</dbReference>
<dbReference type="EMBL" id="JAOANI010000012">
    <property type="protein sequence ID" value="MCT7358260.1"/>
    <property type="molecule type" value="Genomic_DNA"/>
</dbReference>
<dbReference type="AlphaFoldDB" id="A0A9X2WDD5"/>
<keyword evidence="6" id="KW-1185">Reference proteome</keyword>
<dbReference type="GO" id="GO:0006227">
    <property type="term" value="P:dUDP biosynthetic process"/>
    <property type="evidence" value="ECO:0007669"/>
    <property type="project" value="TreeGrafter"/>
</dbReference>
<dbReference type="GO" id="GO:0006233">
    <property type="term" value="P:dTDP biosynthetic process"/>
    <property type="evidence" value="ECO:0007669"/>
    <property type="project" value="TreeGrafter"/>
</dbReference>
<dbReference type="PANTHER" id="PTHR10344:SF4">
    <property type="entry name" value="UMP-CMP KINASE 2, MITOCHONDRIAL"/>
    <property type="match status" value="1"/>
</dbReference>
<comment type="caution">
    <text evidence="5">The sequence shown here is derived from an EMBL/GenBank/DDBJ whole genome shotgun (WGS) entry which is preliminary data.</text>
</comment>
<gene>
    <name evidence="5" type="ORF">NYR02_04390</name>
</gene>
<name>A0A9X2WDD5_9GAMM</name>
<evidence type="ECO:0000256" key="3">
    <source>
        <dbReference type="ARBA" id="ARBA00022840"/>
    </source>
</evidence>
<dbReference type="GO" id="GO:0005524">
    <property type="term" value="F:ATP binding"/>
    <property type="evidence" value="ECO:0007669"/>
    <property type="project" value="UniProtKB-KW"/>
</dbReference>
<evidence type="ECO:0000256" key="1">
    <source>
        <dbReference type="ARBA" id="ARBA00009776"/>
    </source>
</evidence>
<reference evidence="5" key="1">
    <citation type="journal article" date="2022" name="Front. Microbiol.">
        <title>Genome-based taxonomic rearrangement of Oceanobacter-related bacteria including the description of Thalassolituus hydrocarbonoclasticus sp. nov. and Thalassolituus pacificus sp. nov. and emended description of the genus Thalassolituus.</title>
        <authorList>
            <person name="Dong C."/>
            <person name="Wei L."/>
            <person name="Wang J."/>
            <person name="Lai Q."/>
            <person name="Huang Z."/>
            <person name="Shao Z."/>
        </authorList>
    </citation>
    <scope>NUCLEOTIDE SEQUENCE</scope>
    <source>
        <strain evidence="5">59MF3M-4</strain>
    </source>
</reference>
<proteinExistence type="inferred from homology"/>
<feature type="domain" description="Thymidylate kinase-like" evidence="4">
    <location>
        <begin position="7"/>
        <end position="141"/>
    </location>
</feature>
<keyword evidence="3" id="KW-0067">ATP-binding</keyword>
<dbReference type="PANTHER" id="PTHR10344">
    <property type="entry name" value="THYMIDYLATE KINASE"/>
    <property type="match status" value="1"/>
</dbReference>
<comment type="similarity">
    <text evidence="1">Belongs to the thymidylate kinase family.</text>
</comment>
<evidence type="ECO:0000256" key="2">
    <source>
        <dbReference type="ARBA" id="ARBA00022741"/>
    </source>
</evidence>
<dbReference type="GO" id="GO:0005737">
    <property type="term" value="C:cytoplasm"/>
    <property type="evidence" value="ECO:0007669"/>
    <property type="project" value="TreeGrafter"/>
</dbReference>
<dbReference type="Gene3D" id="3.40.50.300">
    <property type="entry name" value="P-loop containing nucleotide triphosphate hydrolases"/>
    <property type="match status" value="1"/>
</dbReference>
<dbReference type="GO" id="GO:0004550">
    <property type="term" value="F:nucleoside diphosphate kinase activity"/>
    <property type="evidence" value="ECO:0007669"/>
    <property type="project" value="TreeGrafter"/>
</dbReference>
<keyword evidence="2" id="KW-0547">Nucleotide-binding</keyword>
<dbReference type="GO" id="GO:0006235">
    <property type="term" value="P:dTTP biosynthetic process"/>
    <property type="evidence" value="ECO:0007669"/>
    <property type="project" value="TreeGrafter"/>
</dbReference>
<sequence>MPFFIVLEGLDGVGKSTIARRYAQQYGYQLMTTPGKELLPIRTDIINGLGSSETAKALFYAATVQAEGEKAYKLTESGENILMDRYRASTIAYAQQRGVTLDLSAVLSQAPRPHLSILLVLDEQQRQYRLQQRGTTAEDLETLSPDFRAGVLTRLQAECDATLDLTGATEEEAVGLLHDCINHQLRIGSASRP</sequence>
<dbReference type="SUPFAM" id="SSF52540">
    <property type="entry name" value="P-loop containing nucleoside triphosphate hydrolases"/>
    <property type="match status" value="1"/>
</dbReference>
<accession>A0A9X2WDD5</accession>